<evidence type="ECO:0000313" key="5">
    <source>
        <dbReference type="Proteomes" id="UP000540909"/>
    </source>
</evidence>
<feature type="transmembrane region" description="Helical" evidence="2">
    <location>
        <begin position="12"/>
        <end position="36"/>
    </location>
</feature>
<keyword evidence="2" id="KW-0812">Transmembrane</keyword>
<dbReference type="GO" id="GO:0016020">
    <property type="term" value="C:membrane"/>
    <property type="evidence" value="ECO:0007669"/>
    <property type="project" value="TreeGrafter"/>
</dbReference>
<dbReference type="EMBL" id="JACIFY010000016">
    <property type="protein sequence ID" value="MBB4237670.1"/>
    <property type="molecule type" value="Genomic_DNA"/>
</dbReference>
<accession>A0A7W6R762</accession>
<dbReference type="Pfam" id="PF01757">
    <property type="entry name" value="Acyl_transf_3"/>
    <property type="match status" value="1"/>
</dbReference>
<dbReference type="GO" id="GO:0016747">
    <property type="term" value="F:acyltransferase activity, transferring groups other than amino-acyl groups"/>
    <property type="evidence" value="ECO:0007669"/>
    <property type="project" value="InterPro"/>
</dbReference>
<feature type="transmembrane region" description="Helical" evidence="2">
    <location>
        <begin position="56"/>
        <end position="76"/>
    </location>
</feature>
<name>A0A7W6R762_9HYPH</name>
<protein>
    <recommendedName>
        <fullName evidence="3">Acyltransferase 3 domain-containing protein</fullName>
    </recommendedName>
</protein>
<dbReference type="InterPro" id="IPR002656">
    <property type="entry name" value="Acyl_transf_3_dom"/>
</dbReference>
<dbReference type="PANTHER" id="PTHR23028">
    <property type="entry name" value="ACETYLTRANSFERASE"/>
    <property type="match status" value="1"/>
</dbReference>
<feature type="region of interest" description="Disordered" evidence="1">
    <location>
        <begin position="315"/>
        <end position="338"/>
    </location>
</feature>
<evidence type="ECO:0000256" key="2">
    <source>
        <dbReference type="SAM" id="Phobius"/>
    </source>
</evidence>
<dbReference type="InterPro" id="IPR050879">
    <property type="entry name" value="Acyltransferase_3"/>
</dbReference>
<gene>
    <name evidence="4" type="ORF">GGD57_004272</name>
</gene>
<proteinExistence type="predicted"/>
<reference evidence="4 5" key="1">
    <citation type="submission" date="2020-08" db="EMBL/GenBank/DDBJ databases">
        <title>Genomic Encyclopedia of Type Strains, Phase IV (KMG-V): Genome sequencing to study the core and pangenomes of soil and plant-associated prokaryotes.</title>
        <authorList>
            <person name="Whitman W."/>
        </authorList>
    </citation>
    <scope>NUCLEOTIDE SEQUENCE [LARGE SCALE GENOMIC DNA]</scope>
    <source>
        <strain evidence="4 5">SEMIA 4089</strain>
    </source>
</reference>
<keyword evidence="2" id="KW-0472">Membrane</keyword>
<dbReference type="GO" id="GO:0000271">
    <property type="term" value="P:polysaccharide biosynthetic process"/>
    <property type="evidence" value="ECO:0007669"/>
    <property type="project" value="TreeGrafter"/>
</dbReference>
<dbReference type="RefSeq" id="WP_246713707.1">
    <property type="nucleotide sequence ID" value="NZ_JACIFY010000016.1"/>
</dbReference>
<comment type="caution">
    <text evidence="4">The sequence shown here is derived from an EMBL/GenBank/DDBJ whole genome shotgun (WGS) entry which is preliminary data.</text>
</comment>
<feature type="transmembrane region" description="Helical" evidence="2">
    <location>
        <begin position="136"/>
        <end position="156"/>
    </location>
</feature>
<evidence type="ECO:0000313" key="4">
    <source>
        <dbReference type="EMBL" id="MBB4237670.1"/>
    </source>
</evidence>
<sequence length="416" mass="45827">MVKFAAASPYIYGIDALRFVCALMVTVFHLGFASWASPLYLRPYPMPLIENIAQPGWVGVELFFVISGFVIVNSAASATAMSFLKGRILRLYPAVWICASLTLIVIATDDVNRRVIKNYLRSITLYPGGPWIDGQYWTLACEICFYAIVFVMCLTGQKTKMPALAFGLSLASTIFIALLYAFPDAAIPTIFTETAWRAIPFYYGCQFALGIYIWLLVSRPDEPDFLAGFPRRPGDGGCADLHGRRERQRPHACDSGSFLLIIPRNRNLAGGADIGRCKCWLRQADQPPAGLLPSIDQDPRCDDLPALSPALRNRRPDCRLADRSGNGAAAGAHSRRRDHLRNVVRRVQMGRTADPQSFAGALRQAGATHRFSGERVSGLSGESRIEESDRQEAQRRSDLPPAAAGPGRRCELICNA</sequence>
<dbReference type="Proteomes" id="UP000540909">
    <property type="component" value="Unassembled WGS sequence"/>
</dbReference>
<organism evidence="4 5">
    <name type="scientific">Rhizobium esperanzae</name>
    <dbReference type="NCBI Taxonomy" id="1967781"/>
    <lineage>
        <taxon>Bacteria</taxon>
        <taxon>Pseudomonadati</taxon>
        <taxon>Pseudomonadota</taxon>
        <taxon>Alphaproteobacteria</taxon>
        <taxon>Hyphomicrobiales</taxon>
        <taxon>Rhizobiaceae</taxon>
        <taxon>Rhizobium/Agrobacterium group</taxon>
        <taxon>Rhizobium</taxon>
    </lineage>
</organism>
<feature type="region of interest" description="Disordered" evidence="1">
    <location>
        <begin position="369"/>
        <end position="407"/>
    </location>
</feature>
<dbReference type="PANTHER" id="PTHR23028:SF53">
    <property type="entry name" value="ACYL_TRANSF_3 DOMAIN-CONTAINING PROTEIN"/>
    <property type="match status" value="1"/>
</dbReference>
<feature type="transmembrane region" description="Helical" evidence="2">
    <location>
        <begin position="194"/>
        <end position="217"/>
    </location>
</feature>
<feature type="compositionally biased region" description="Basic and acidic residues" evidence="1">
    <location>
        <begin position="383"/>
        <end position="398"/>
    </location>
</feature>
<evidence type="ECO:0000259" key="3">
    <source>
        <dbReference type="Pfam" id="PF01757"/>
    </source>
</evidence>
<feature type="transmembrane region" description="Helical" evidence="2">
    <location>
        <begin position="163"/>
        <end position="182"/>
    </location>
</feature>
<feature type="domain" description="Acyltransferase 3" evidence="3">
    <location>
        <begin position="11"/>
        <end position="214"/>
    </location>
</feature>
<dbReference type="AlphaFoldDB" id="A0A7W6R762"/>
<evidence type="ECO:0000256" key="1">
    <source>
        <dbReference type="SAM" id="MobiDB-lite"/>
    </source>
</evidence>
<feature type="transmembrane region" description="Helical" evidence="2">
    <location>
        <begin position="88"/>
        <end position="107"/>
    </location>
</feature>
<keyword evidence="2" id="KW-1133">Transmembrane helix</keyword>